<dbReference type="GO" id="GO:0030170">
    <property type="term" value="F:pyridoxal phosphate binding"/>
    <property type="evidence" value="ECO:0007669"/>
    <property type="project" value="InterPro"/>
</dbReference>
<dbReference type="GO" id="GO:0019346">
    <property type="term" value="P:transsulfuration"/>
    <property type="evidence" value="ECO:0007669"/>
    <property type="project" value="InterPro"/>
</dbReference>
<gene>
    <name evidence="4" type="primary">dgaE_4</name>
    <name evidence="4" type="ORF">SDC9_91884</name>
</gene>
<dbReference type="InterPro" id="IPR015424">
    <property type="entry name" value="PyrdxlP-dep_Trfase"/>
</dbReference>
<proteinExistence type="predicted"/>
<keyword evidence="4" id="KW-0456">Lyase</keyword>
<comment type="cofactor">
    <cofactor evidence="1">
        <name>pyridoxal 5'-phosphate</name>
        <dbReference type="ChEBI" id="CHEBI:597326"/>
    </cofactor>
</comment>
<feature type="transmembrane region" description="Helical" evidence="3">
    <location>
        <begin position="66"/>
        <end position="87"/>
    </location>
</feature>
<dbReference type="Gene3D" id="3.40.640.10">
    <property type="entry name" value="Type I PLP-dependent aspartate aminotransferase-like (Major domain)"/>
    <property type="match status" value="1"/>
</dbReference>
<keyword evidence="3" id="KW-0812">Transmembrane</keyword>
<dbReference type="EC" id="4.3.1.29" evidence="4"/>
<dbReference type="Pfam" id="PF01053">
    <property type="entry name" value="Cys_Met_Meta_PP"/>
    <property type="match status" value="1"/>
</dbReference>
<sequence>MNIYDELNLKKLINAAGTYTVIGGSKMSETTLDKMNEAARSNVEIKELQNAIHNRLAALTNNESCVISAGAIVGIYLCLASAISMKYKKQFKHLTKSEIEKAEIIMFKAHRNPYDRSIGLIGCKLIELGFANTIDIVDEETFEQAFTENTCAVFYLPSSEGGWVAPGALDLKTTIQVSKKHHVPVIVDAAAQLPPKSNLWHFTKELGADAVVFSGGKYLKGPQSTGVILGKKDLLDWVSRHNFPNYDIGRMHKISREELVGIYNAVKEYVLSDEEEEGNQATWIVNDLIQEFDKSNCFIFESSYPNEAGQPMPRAKMIIQSSKINVELVRDYLLSKENPIYTKIDNGYIYINPMMLSLEEYKIVKASLLELQEELK</sequence>
<dbReference type="EMBL" id="VSSQ01010777">
    <property type="protein sequence ID" value="MPM45198.1"/>
    <property type="molecule type" value="Genomic_DNA"/>
</dbReference>
<keyword evidence="3" id="KW-0472">Membrane</keyword>
<keyword evidence="2" id="KW-0663">Pyridoxal phosphate</keyword>
<dbReference type="PANTHER" id="PTHR32328">
    <property type="entry name" value="L-SERYL-TRNA(SEC) SELENIUM TRANSFERASE"/>
    <property type="match status" value="1"/>
</dbReference>
<evidence type="ECO:0000256" key="1">
    <source>
        <dbReference type="ARBA" id="ARBA00001933"/>
    </source>
</evidence>
<dbReference type="PANTHER" id="PTHR32328:SF0">
    <property type="entry name" value="L-SERYL-TRNA(SEC) SELENIUM TRANSFERASE"/>
    <property type="match status" value="1"/>
</dbReference>
<dbReference type="AlphaFoldDB" id="A0A644ZXP5"/>
<dbReference type="GO" id="GO:0016829">
    <property type="term" value="F:lyase activity"/>
    <property type="evidence" value="ECO:0007669"/>
    <property type="project" value="UniProtKB-KW"/>
</dbReference>
<keyword evidence="3" id="KW-1133">Transmembrane helix</keyword>
<dbReference type="InterPro" id="IPR015421">
    <property type="entry name" value="PyrdxlP-dep_Trfase_major"/>
</dbReference>
<comment type="caution">
    <text evidence="4">The sequence shown here is derived from an EMBL/GenBank/DDBJ whole genome shotgun (WGS) entry which is preliminary data.</text>
</comment>
<protein>
    <submittedName>
        <fullName evidence="4">D-glucosaminate-6-phosphate ammonia lyase</fullName>
        <ecNumber evidence="4">4.3.1.29</ecNumber>
    </submittedName>
</protein>
<evidence type="ECO:0000256" key="2">
    <source>
        <dbReference type="ARBA" id="ARBA00022898"/>
    </source>
</evidence>
<evidence type="ECO:0000256" key="3">
    <source>
        <dbReference type="SAM" id="Phobius"/>
    </source>
</evidence>
<reference evidence="4" key="1">
    <citation type="submission" date="2019-08" db="EMBL/GenBank/DDBJ databases">
        <authorList>
            <person name="Kucharzyk K."/>
            <person name="Murdoch R.W."/>
            <person name="Higgins S."/>
            <person name="Loffler F."/>
        </authorList>
    </citation>
    <scope>NUCLEOTIDE SEQUENCE</scope>
</reference>
<dbReference type="InterPro" id="IPR000277">
    <property type="entry name" value="Cys/Met-Metab_PyrdxlP-dep_enz"/>
</dbReference>
<accession>A0A644ZXP5</accession>
<dbReference type="GO" id="GO:0004125">
    <property type="term" value="F:L-seryl-tRNA(Sec) selenium transferase activity"/>
    <property type="evidence" value="ECO:0007669"/>
    <property type="project" value="TreeGrafter"/>
</dbReference>
<evidence type="ECO:0000313" key="4">
    <source>
        <dbReference type="EMBL" id="MPM45198.1"/>
    </source>
</evidence>
<name>A0A644ZXP5_9ZZZZ</name>
<dbReference type="SUPFAM" id="SSF53383">
    <property type="entry name" value="PLP-dependent transferases"/>
    <property type="match status" value="1"/>
</dbReference>
<organism evidence="4">
    <name type="scientific">bioreactor metagenome</name>
    <dbReference type="NCBI Taxonomy" id="1076179"/>
    <lineage>
        <taxon>unclassified sequences</taxon>
        <taxon>metagenomes</taxon>
        <taxon>ecological metagenomes</taxon>
    </lineage>
</organism>